<feature type="domain" description="Transposase IS204/IS1001/IS1096/IS1165 DDE" evidence="1">
    <location>
        <begin position="13"/>
        <end position="73"/>
    </location>
</feature>
<evidence type="ECO:0000313" key="3">
    <source>
        <dbReference type="Proteomes" id="UP000194911"/>
    </source>
</evidence>
<dbReference type="Pfam" id="PF01610">
    <property type="entry name" value="DDE_Tnp_ISL3"/>
    <property type="match status" value="1"/>
</dbReference>
<dbReference type="PANTHER" id="PTHR33498:SF1">
    <property type="entry name" value="TRANSPOSASE FOR INSERTION SEQUENCE ELEMENT IS1557"/>
    <property type="match status" value="1"/>
</dbReference>
<organism evidence="2 3">
    <name type="scientific">Bacillus thuringiensis serovar vazensis</name>
    <dbReference type="NCBI Taxonomy" id="180867"/>
    <lineage>
        <taxon>Bacteria</taxon>
        <taxon>Bacillati</taxon>
        <taxon>Bacillota</taxon>
        <taxon>Bacilli</taxon>
        <taxon>Bacillales</taxon>
        <taxon>Bacillaceae</taxon>
        <taxon>Bacillus</taxon>
        <taxon>Bacillus cereus group</taxon>
    </lineage>
</organism>
<evidence type="ECO:0000259" key="1">
    <source>
        <dbReference type="Pfam" id="PF01610"/>
    </source>
</evidence>
<name>A0A243CR08_BACTU</name>
<dbReference type="EMBL" id="NFDQ01000077">
    <property type="protein sequence ID" value="OTY70284.1"/>
    <property type="molecule type" value="Genomic_DNA"/>
</dbReference>
<accession>A0A243CR08</accession>
<dbReference type="InterPro" id="IPR002560">
    <property type="entry name" value="Transposase_DDE"/>
</dbReference>
<dbReference type="InterPro" id="IPR047951">
    <property type="entry name" value="Transpos_ISL3"/>
</dbReference>
<proteinExistence type="predicted"/>
<dbReference type="PANTHER" id="PTHR33498">
    <property type="entry name" value="TRANSPOSASE FOR INSERTION SEQUENCE ELEMENT IS1557"/>
    <property type="match status" value="1"/>
</dbReference>
<dbReference type="AlphaFoldDB" id="A0A243CR08"/>
<reference evidence="2 3" key="1">
    <citation type="submission" date="2016-10" db="EMBL/GenBank/DDBJ databases">
        <title>Comparative genomics of Bacillus thuringiensis reveals a path to pathogens against multiple invertebrate hosts.</title>
        <authorList>
            <person name="Zheng J."/>
            <person name="Gao Q."/>
            <person name="Liu H."/>
            <person name="Peng D."/>
            <person name="Ruan L."/>
            <person name="Sun M."/>
        </authorList>
    </citation>
    <scope>NUCLEOTIDE SEQUENCE [LARGE SCALE GENOMIC DNA]</scope>
    <source>
        <strain evidence="2">BGSC 4CE1</strain>
    </source>
</reference>
<sequence>MHSLTYQILLRIHRSILEIVARDGSITYHNAITEAHPEAVQVSDRFHILKNLTDYASDVLKKKLKNSVKIPVDESKCEETCTQQDNIPQSNINRKLTIKEKYERVLQYKADGNSKSWICSQLNMDVRTYDKLIRLSEEEKQKKFKKQATIIHEEKIQRKMNDINEVRELKKLGLSNYELLEK</sequence>
<gene>
    <name evidence="2" type="ORF">BK749_21910</name>
</gene>
<evidence type="ECO:0000313" key="2">
    <source>
        <dbReference type="EMBL" id="OTY70284.1"/>
    </source>
</evidence>
<protein>
    <submittedName>
        <fullName evidence="2">Transposase</fullName>
    </submittedName>
</protein>
<dbReference type="Proteomes" id="UP000194911">
    <property type="component" value="Unassembled WGS sequence"/>
</dbReference>
<comment type="caution">
    <text evidence="2">The sequence shown here is derived from an EMBL/GenBank/DDBJ whole genome shotgun (WGS) entry which is preliminary data.</text>
</comment>